<dbReference type="Proteomes" id="UP000054565">
    <property type="component" value="Unassembled WGS sequence"/>
</dbReference>
<protein>
    <submittedName>
        <fullName evidence="1">Uncharacterized protein</fullName>
    </submittedName>
</protein>
<evidence type="ECO:0000313" key="1">
    <source>
        <dbReference type="EMBL" id="KMP05339.1"/>
    </source>
</evidence>
<reference evidence="2" key="1">
    <citation type="journal article" date="2010" name="Genome Res.">
        <title>Population genomic sequencing of Coccidioides fungi reveals recent hybridization and transposon control.</title>
        <authorList>
            <person name="Neafsey D.E."/>
            <person name="Barker B.M."/>
            <person name="Sharpton T.J."/>
            <person name="Stajich J.E."/>
            <person name="Park D.J."/>
            <person name="Whiston E."/>
            <person name="Hung C.-Y."/>
            <person name="McMahan C."/>
            <person name="White J."/>
            <person name="Sykes S."/>
            <person name="Heiman D."/>
            <person name="Young S."/>
            <person name="Zeng Q."/>
            <person name="Abouelleil A."/>
            <person name="Aftuck L."/>
            <person name="Bessette D."/>
            <person name="Brown A."/>
            <person name="FitzGerald M."/>
            <person name="Lui A."/>
            <person name="Macdonald J.P."/>
            <person name="Priest M."/>
            <person name="Orbach M.J."/>
            <person name="Galgiani J.N."/>
            <person name="Kirkland T.N."/>
            <person name="Cole G.T."/>
            <person name="Birren B.W."/>
            <person name="Henn M.R."/>
            <person name="Taylor J.W."/>
            <person name="Rounsley S.D."/>
        </authorList>
    </citation>
    <scope>NUCLEOTIDE SEQUENCE [LARGE SCALE GENOMIC DNA]</scope>
    <source>
        <strain evidence="2">RMSCC 2394</strain>
    </source>
</reference>
<sequence length="105" mass="12016">MKYSSRMFNKLPRFIPSLTSTWIPSHIYNELTSPPTNYGGVLQALFTLPFQGASQDLVWSILEDCWKKFERRGLVELLIPVGRVLVLLYAAARQEDEATELLSKI</sequence>
<accession>A0A0J6YE65</accession>
<organism evidence="1 2">
    <name type="scientific">Coccidioides immitis RMSCC 2394</name>
    <dbReference type="NCBI Taxonomy" id="404692"/>
    <lineage>
        <taxon>Eukaryota</taxon>
        <taxon>Fungi</taxon>
        <taxon>Dikarya</taxon>
        <taxon>Ascomycota</taxon>
        <taxon>Pezizomycotina</taxon>
        <taxon>Eurotiomycetes</taxon>
        <taxon>Eurotiomycetidae</taxon>
        <taxon>Onygenales</taxon>
        <taxon>Onygenaceae</taxon>
        <taxon>Coccidioides</taxon>
    </lineage>
</organism>
<evidence type="ECO:0000313" key="2">
    <source>
        <dbReference type="Proteomes" id="UP000054565"/>
    </source>
</evidence>
<dbReference type="STRING" id="404692.A0A0J6YE65"/>
<gene>
    <name evidence="1" type="ORF">CIRG_05020</name>
</gene>
<name>A0A0J6YE65_COCIT</name>
<dbReference type="EMBL" id="DS028095">
    <property type="protein sequence ID" value="KMP05339.1"/>
    <property type="molecule type" value="Genomic_DNA"/>
</dbReference>
<dbReference type="AlphaFoldDB" id="A0A0J6YE65"/>
<proteinExistence type="predicted"/>